<evidence type="ECO:0000256" key="9">
    <source>
        <dbReference type="ARBA" id="ARBA00049244"/>
    </source>
</evidence>
<evidence type="ECO:0000256" key="7">
    <source>
        <dbReference type="ARBA" id="ARBA00022932"/>
    </source>
</evidence>
<dbReference type="EC" id="2.7.7.7" evidence="1"/>
<protein>
    <recommendedName>
        <fullName evidence="1">DNA-directed DNA polymerase</fullName>
        <ecNumber evidence="1">2.7.7.7</ecNumber>
    </recommendedName>
</protein>
<dbReference type="GO" id="GO:0003887">
    <property type="term" value="F:DNA-directed DNA polymerase activity"/>
    <property type="evidence" value="ECO:0007669"/>
    <property type="project" value="UniProtKB-KW"/>
</dbReference>
<dbReference type="InterPro" id="IPR016195">
    <property type="entry name" value="Pol/histidinol_Pase-like"/>
</dbReference>
<comment type="caution">
    <text evidence="11">The sequence shown here is derived from an EMBL/GenBank/DDBJ whole genome shotgun (WGS) entry which is preliminary data.</text>
</comment>
<gene>
    <name evidence="11" type="primary">dnaE2</name>
    <name evidence="11" type="ORF">DL240_06055</name>
</gene>
<dbReference type="InterPro" id="IPR004013">
    <property type="entry name" value="PHP_dom"/>
</dbReference>
<dbReference type="SMART" id="SM00481">
    <property type="entry name" value="POLIIIAc"/>
    <property type="match status" value="1"/>
</dbReference>
<keyword evidence="6" id="KW-0227">DNA damage</keyword>
<evidence type="ECO:0000313" key="11">
    <source>
        <dbReference type="EMBL" id="RAL23718.1"/>
    </source>
</evidence>
<keyword evidence="4 11" id="KW-0548">Nucleotidyltransferase</keyword>
<organism evidence="11 12">
    <name type="scientific">Lujinxingia litoralis</name>
    <dbReference type="NCBI Taxonomy" id="2211119"/>
    <lineage>
        <taxon>Bacteria</taxon>
        <taxon>Deltaproteobacteria</taxon>
        <taxon>Bradymonadales</taxon>
        <taxon>Lujinxingiaceae</taxon>
        <taxon>Lujinxingia</taxon>
    </lineage>
</organism>
<dbReference type="GO" id="GO:0006281">
    <property type="term" value="P:DNA repair"/>
    <property type="evidence" value="ECO:0007669"/>
    <property type="project" value="UniProtKB-KW"/>
</dbReference>
<keyword evidence="12" id="KW-1185">Reference proteome</keyword>
<dbReference type="EMBL" id="QHKO01000002">
    <property type="protein sequence ID" value="RAL23718.1"/>
    <property type="molecule type" value="Genomic_DNA"/>
</dbReference>
<dbReference type="Pfam" id="PF14579">
    <property type="entry name" value="HHH_6"/>
    <property type="match status" value="1"/>
</dbReference>
<dbReference type="InterPro" id="IPR004805">
    <property type="entry name" value="DnaE2/DnaE/PolC"/>
</dbReference>
<dbReference type="CDD" id="cd07434">
    <property type="entry name" value="PHP_PolIIIA_DnaE2"/>
    <property type="match status" value="1"/>
</dbReference>
<dbReference type="Gene3D" id="1.10.150.870">
    <property type="match status" value="1"/>
</dbReference>
<keyword evidence="3 11" id="KW-0808">Transferase</keyword>
<evidence type="ECO:0000256" key="6">
    <source>
        <dbReference type="ARBA" id="ARBA00022763"/>
    </source>
</evidence>
<dbReference type="Proteomes" id="UP000249169">
    <property type="component" value="Unassembled WGS sequence"/>
</dbReference>
<dbReference type="InterPro" id="IPR011708">
    <property type="entry name" value="DNA_pol3_alpha_NTPase_dom"/>
</dbReference>
<evidence type="ECO:0000256" key="4">
    <source>
        <dbReference type="ARBA" id="ARBA00022695"/>
    </source>
</evidence>
<dbReference type="HAMAP" id="MF_01902">
    <property type="entry name" value="DNApol_error_prone"/>
    <property type="match status" value="1"/>
</dbReference>
<comment type="catalytic activity">
    <reaction evidence="9">
        <text>DNA(n) + a 2'-deoxyribonucleoside 5'-triphosphate = DNA(n+1) + diphosphate</text>
        <dbReference type="Rhea" id="RHEA:22508"/>
        <dbReference type="Rhea" id="RHEA-COMP:17339"/>
        <dbReference type="Rhea" id="RHEA-COMP:17340"/>
        <dbReference type="ChEBI" id="CHEBI:33019"/>
        <dbReference type="ChEBI" id="CHEBI:61560"/>
        <dbReference type="ChEBI" id="CHEBI:173112"/>
        <dbReference type="EC" id="2.7.7.7"/>
    </reaction>
</comment>
<keyword evidence="5" id="KW-0235">DNA replication</keyword>
<dbReference type="InterPro" id="IPR023073">
    <property type="entry name" value="DnaE2"/>
</dbReference>
<feature type="domain" description="Polymerase/histidinol phosphatase N-terminal" evidence="10">
    <location>
        <begin position="4"/>
        <end position="71"/>
    </location>
</feature>
<keyword evidence="7" id="KW-0239">DNA-directed DNA polymerase</keyword>
<reference evidence="11 12" key="1">
    <citation type="submission" date="2018-05" db="EMBL/GenBank/DDBJ databases">
        <title>Lujinxingia marina gen. nov. sp. nov., a new facultative anaerobic member of the class Deltaproteobacteria, and proposal of Lujinxingaceae fam. nov.</title>
        <authorList>
            <person name="Li C.-M."/>
        </authorList>
    </citation>
    <scope>NUCLEOTIDE SEQUENCE [LARGE SCALE GENOMIC DNA]</scope>
    <source>
        <strain evidence="11 12">B210</strain>
    </source>
</reference>
<dbReference type="GO" id="GO:0006260">
    <property type="term" value="P:DNA replication"/>
    <property type="evidence" value="ECO:0007669"/>
    <property type="project" value="UniProtKB-KW"/>
</dbReference>
<dbReference type="Gene3D" id="3.20.20.140">
    <property type="entry name" value="Metal-dependent hydrolases"/>
    <property type="match status" value="1"/>
</dbReference>
<dbReference type="OrthoDB" id="9803237at2"/>
<dbReference type="SUPFAM" id="SSF160975">
    <property type="entry name" value="AF1531-like"/>
    <property type="match status" value="1"/>
</dbReference>
<dbReference type="InterPro" id="IPR029460">
    <property type="entry name" value="DNAPol_HHH"/>
</dbReference>
<dbReference type="Pfam" id="PF07733">
    <property type="entry name" value="DNA_pol3_alpha"/>
    <property type="match status" value="1"/>
</dbReference>
<dbReference type="NCBIfam" id="NF004225">
    <property type="entry name" value="PRK05672.1"/>
    <property type="match status" value="1"/>
</dbReference>
<keyword evidence="8" id="KW-0234">DNA repair</keyword>
<dbReference type="NCBIfam" id="TIGR00594">
    <property type="entry name" value="polc"/>
    <property type="match status" value="1"/>
</dbReference>
<name>A0A328C9V5_9DELT</name>
<evidence type="ECO:0000256" key="1">
    <source>
        <dbReference type="ARBA" id="ARBA00012417"/>
    </source>
</evidence>
<evidence type="ECO:0000256" key="8">
    <source>
        <dbReference type="ARBA" id="ARBA00023204"/>
    </source>
</evidence>
<dbReference type="PANTHER" id="PTHR32294">
    <property type="entry name" value="DNA POLYMERASE III SUBUNIT ALPHA"/>
    <property type="match status" value="1"/>
</dbReference>
<dbReference type="CDD" id="cd04485">
    <property type="entry name" value="DnaE_OBF"/>
    <property type="match status" value="1"/>
</dbReference>
<evidence type="ECO:0000256" key="3">
    <source>
        <dbReference type="ARBA" id="ARBA00022679"/>
    </source>
</evidence>
<dbReference type="InterPro" id="IPR003141">
    <property type="entry name" value="Pol/His_phosphatase_N"/>
</dbReference>
<dbReference type="Pfam" id="PF02811">
    <property type="entry name" value="PHP"/>
    <property type="match status" value="1"/>
</dbReference>
<sequence>MLYAPLFCKSNASFLEGASHPEELVDQGADLGLPALALTDRDGFYGTVSAYQRAKTRALKLITGAQISVDDGTSIVLLAQTRKGYAGLSALITRGRLRSEKGQSQVSWTEVAEHAEDLLALWGGPESLLWQNELPAPTAGLLKEAFDDRLYALFLRHQNQEEQAREPLLLARAERWGLPGVGATEVLYHHPARRPLQDILTCIRHTTELSRAGHLLRPNDLYTLTPPDALARRFADRPDLLARTLEIAERCDFSMSELRYSYPLEDLPRGHTPDSWLRALTLKGARQRYDARIPSQVLAHLERELAIIQELDYAGYFLTMKEIVEFCRAQKILCQGRGSAANSAVCFCLGITAVDPVRMGLLFERFISPERAEPPDIDLDIAHERREEVIQHVYARYGRQRAAMVANLIRYRPRSAVRDVGKALGLPEALVDRLARLLGHRSQLGAEVWEQAELDPTLPLHRHLEELTNAILTFPRHLSIHPGGFILARDRVSDLVPVENASMEGRTVIQWDKYDVEALGLFKVDLLGLGALTMLDRAFKLLARHHQRHLDLASIPPEDPATFDMLCRGDTLGVFQIESRAQMAMLPRLKPRTYYDLVIEISLVRPGPITGGMVHPYLRRRQGLEPIDYPHTSLIPVLERTLGIPLFQEQVMKLAVIAADYTPGEADQLRRDMAAWKQHGHIERHRERLITRMIQKGIEPDFAERVFSQIQGFADYGFPESHAASFALLAYATSWLRCHYPVVFTAALLNAQPMGFYSPSTLVEDARRRGVDVRPIDVHTSEWDCTLEPTDTPPFPFALRMGLRQLRGLSRASATHLINARNKGPFESIADFRARVPLPISDHQRLAKAGALQSIGVGRRQALWELSERPETGLPLSLPLQSPEPTPAFQKLSRLEAIEWDHRTSFHSTHGHPLQELRPHLRALGLPSAEELSALPHKSRVHFAALIICRQRPATASGVVFMTLEDETGLANIIIYPDVFERFAVLARTTPFLGVSGTLQHEQGVTHLISDQLWRPDLPRELPKLRSRDFH</sequence>
<dbReference type="GO" id="GO:0008408">
    <property type="term" value="F:3'-5' exonuclease activity"/>
    <property type="evidence" value="ECO:0007669"/>
    <property type="project" value="InterPro"/>
</dbReference>
<dbReference type="RefSeq" id="WP_111728976.1">
    <property type="nucleotide sequence ID" value="NZ_QHKO01000002.1"/>
</dbReference>
<dbReference type="PANTHER" id="PTHR32294:SF4">
    <property type="entry name" value="ERROR-PRONE DNA POLYMERASE"/>
    <property type="match status" value="1"/>
</dbReference>
<evidence type="ECO:0000256" key="2">
    <source>
        <dbReference type="ARBA" id="ARBA00022490"/>
    </source>
</evidence>
<proteinExistence type="inferred from homology"/>
<evidence type="ECO:0000259" key="10">
    <source>
        <dbReference type="SMART" id="SM00481"/>
    </source>
</evidence>
<dbReference type="AlphaFoldDB" id="A0A328C9V5"/>
<accession>A0A328C9V5</accession>
<evidence type="ECO:0000256" key="5">
    <source>
        <dbReference type="ARBA" id="ARBA00022705"/>
    </source>
</evidence>
<dbReference type="SUPFAM" id="SSF89550">
    <property type="entry name" value="PHP domain-like"/>
    <property type="match status" value="1"/>
</dbReference>
<dbReference type="Pfam" id="PF17657">
    <property type="entry name" value="DNA_pol3_finger"/>
    <property type="match status" value="1"/>
</dbReference>
<keyword evidence="2" id="KW-0963">Cytoplasm</keyword>
<dbReference type="InterPro" id="IPR040982">
    <property type="entry name" value="DNA_pol3_finger"/>
</dbReference>
<evidence type="ECO:0000313" key="12">
    <source>
        <dbReference type="Proteomes" id="UP000249169"/>
    </source>
</evidence>